<proteinExistence type="predicted"/>
<name>A0A8S2VTT9_9BILA</name>
<dbReference type="Proteomes" id="UP000676336">
    <property type="component" value="Unassembled WGS sequence"/>
</dbReference>
<dbReference type="AlphaFoldDB" id="A0A8S2VTT9"/>
<dbReference type="EMBL" id="CAJOBI010057727">
    <property type="protein sequence ID" value="CAF4401621.1"/>
    <property type="molecule type" value="Genomic_DNA"/>
</dbReference>
<evidence type="ECO:0000313" key="2">
    <source>
        <dbReference type="EMBL" id="CAF4621328.1"/>
    </source>
</evidence>
<dbReference type="Proteomes" id="UP000681720">
    <property type="component" value="Unassembled WGS sequence"/>
</dbReference>
<feature type="non-terminal residue" evidence="1">
    <location>
        <position position="35"/>
    </location>
</feature>
<organism evidence="1 4">
    <name type="scientific">Rotaria magnacalcarata</name>
    <dbReference type="NCBI Taxonomy" id="392030"/>
    <lineage>
        <taxon>Eukaryota</taxon>
        <taxon>Metazoa</taxon>
        <taxon>Spiralia</taxon>
        <taxon>Gnathifera</taxon>
        <taxon>Rotifera</taxon>
        <taxon>Eurotatoria</taxon>
        <taxon>Bdelloidea</taxon>
        <taxon>Philodinida</taxon>
        <taxon>Philodinidae</taxon>
        <taxon>Rotaria</taxon>
    </lineage>
</organism>
<comment type="caution">
    <text evidence="1">The sequence shown here is derived from an EMBL/GenBank/DDBJ whole genome shotgun (WGS) entry which is preliminary data.</text>
</comment>
<evidence type="ECO:0000313" key="3">
    <source>
        <dbReference type="EMBL" id="CAF4947172.1"/>
    </source>
</evidence>
<reference evidence="1" key="1">
    <citation type="submission" date="2021-02" db="EMBL/GenBank/DDBJ databases">
        <authorList>
            <person name="Nowell W R."/>
        </authorList>
    </citation>
    <scope>NUCLEOTIDE SEQUENCE</scope>
</reference>
<sequence>MKTTIAKVEYPETLAQKVRKIFNDDNTLYAKALEQ</sequence>
<evidence type="ECO:0000313" key="4">
    <source>
        <dbReference type="Proteomes" id="UP000676336"/>
    </source>
</evidence>
<dbReference type="Proteomes" id="UP000681967">
    <property type="component" value="Unassembled WGS sequence"/>
</dbReference>
<dbReference type="EMBL" id="CAJOBH010102721">
    <property type="protein sequence ID" value="CAF4621328.1"/>
    <property type="molecule type" value="Genomic_DNA"/>
</dbReference>
<protein>
    <submittedName>
        <fullName evidence="1">Uncharacterized protein</fullName>
    </submittedName>
</protein>
<gene>
    <name evidence="2" type="ORF">BYL167_LOCUS40976</name>
    <name evidence="3" type="ORF">GIL414_LOCUS54124</name>
    <name evidence="1" type="ORF">SMN809_LOCUS30471</name>
</gene>
<accession>A0A8S2VTT9</accession>
<dbReference type="EMBL" id="CAJOBJ010189186">
    <property type="protein sequence ID" value="CAF4947172.1"/>
    <property type="molecule type" value="Genomic_DNA"/>
</dbReference>
<evidence type="ECO:0000313" key="1">
    <source>
        <dbReference type="EMBL" id="CAF4401621.1"/>
    </source>
</evidence>